<dbReference type="Proteomes" id="UP000031575">
    <property type="component" value="Unassembled WGS sequence"/>
</dbReference>
<evidence type="ECO:0000313" key="2">
    <source>
        <dbReference type="EMBL" id="KIH95006.1"/>
    </source>
</evidence>
<dbReference type="AlphaFoldDB" id="A0A0C2J0T6"/>
<sequence>MSRYYDDDDGFRRRPSSSHGRGRHHHDLPPEDDYSDSAGLPPPYMTNATGGGRLPYDPNVPVFPPPPNASDSDFGCHGSLQVPPARHRPRSQPPVLSTGRSELSRRGSDRSDRSPSPDRFREGSHSPLEKVKHAADKTFSTSKSGIGVGVLGAIVGGFAAHEASEAASRARDKRDHRHHSSRDHQKATLISTIVGAAVGGLGANAIEKRVEHRRQERDKDDHDWDRDHRPQELGYHGGGTSRGISDHPHSRARSSRGDDDSDDDYESGGRRGRRNNRERNLVISRSPSASLSRSRSNSRTRIQRPQHGGTADSYYNSSRSYDDRDDRR</sequence>
<dbReference type="EMBL" id="AWTV01000003">
    <property type="protein sequence ID" value="KIH95006.1"/>
    <property type="molecule type" value="Genomic_DNA"/>
</dbReference>
<feature type="region of interest" description="Disordered" evidence="1">
    <location>
        <begin position="1"/>
        <end position="146"/>
    </location>
</feature>
<keyword evidence="3" id="KW-1185">Reference proteome</keyword>
<dbReference type="RefSeq" id="XP_040623016.1">
    <property type="nucleotide sequence ID" value="XM_040762096.1"/>
</dbReference>
<protein>
    <submittedName>
        <fullName evidence="2">Uncharacterized protein</fullName>
    </submittedName>
</protein>
<feature type="compositionally biased region" description="Basic and acidic residues" evidence="1">
    <location>
        <begin position="209"/>
        <end position="231"/>
    </location>
</feature>
<feature type="compositionally biased region" description="Basic and acidic residues" evidence="1">
    <location>
        <begin position="102"/>
        <end position="136"/>
    </location>
</feature>
<feature type="compositionally biased region" description="Low complexity" evidence="1">
    <location>
        <begin position="284"/>
        <end position="295"/>
    </location>
</feature>
<reference evidence="2 3" key="1">
    <citation type="journal article" date="2014" name="BMC Genomics">
        <title>Comparative genomics of the major fungal agents of human and animal Sporotrichosis: Sporothrix schenckii and Sporothrix brasiliensis.</title>
        <authorList>
            <person name="Teixeira M.M."/>
            <person name="de Almeida L.G."/>
            <person name="Kubitschek-Barreira P."/>
            <person name="Alves F.L."/>
            <person name="Kioshima E.S."/>
            <person name="Abadio A.K."/>
            <person name="Fernandes L."/>
            <person name="Derengowski L.S."/>
            <person name="Ferreira K.S."/>
            <person name="Souza R.C."/>
            <person name="Ruiz J.C."/>
            <person name="de Andrade N.C."/>
            <person name="Paes H.C."/>
            <person name="Nicola A.M."/>
            <person name="Albuquerque P."/>
            <person name="Gerber A.L."/>
            <person name="Martins V.P."/>
            <person name="Peconick L.D."/>
            <person name="Neto A.V."/>
            <person name="Chaucanez C.B."/>
            <person name="Silva P.A."/>
            <person name="Cunha O.L."/>
            <person name="de Oliveira F.F."/>
            <person name="dos Santos T.C."/>
            <person name="Barros A.L."/>
            <person name="Soares M.A."/>
            <person name="de Oliveira L.M."/>
            <person name="Marini M.M."/>
            <person name="Villalobos-Duno H."/>
            <person name="Cunha M.M."/>
            <person name="de Hoog S."/>
            <person name="da Silveira J.F."/>
            <person name="Henrissat B."/>
            <person name="Nino-Vega G.A."/>
            <person name="Cisalpino P.S."/>
            <person name="Mora-Montes H.M."/>
            <person name="Almeida S.R."/>
            <person name="Stajich J.E."/>
            <person name="Lopes-Bezerra L.M."/>
            <person name="Vasconcelos A.T."/>
            <person name="Felipe M.S."/>
        </authorList>
    </citation>
    <scope>NUCLEOTIDE SEQUENCE [LARGE SCALE GENOMIC DNA]</scope>
    <source>
        <strain evidence="2 3">5110</strain>
    </source>
</reference>
<feature type="region of interest" description="Disordered" evidence="1">
    <location>
        <begin position="209"/>
        <end position="328"/>
    </location>
</feature>
<name>A0A0C2J0T6_9PEZI</name>
<dbReference type="GeneID" id="63677017"/>
<accession>A0A0C2J0T6</accession>
<organism evidence="2 3">
    <name type="scientific">Sporothrix brasiliensis 5110</name>
    <dbReference type="NCBI Taxonomy" id="1398154"/>
    <lineage>
        <taxon>Eukaryota</taxon>
        <taxon>Fungi</taxon>
        <taxon>Dikarya</taxon>
        <taxon>Ascomycota</taxon>
        <taxon>Pezizomycotina</taxon>
        <taxon>Sordariomycetes</taxon>
        <taxon>Sordariomycetidae</taxon>
        <taxon>Ophiostomatales</taxon>
        <taxon>Ophiostomataceae</taxon>
        <taxon>Sporothrix</taxon>
    </lineage>
</organism>
<proteinExistence type="predicted"/>
<dbReference type="OrthoDB" id="10520731at2759"/>
<dbReference type="HOGENOM" id="CLU_847786_0_0_1"/>
<gene>
    <name evidence="2" type="ORF">SPBR_03806</name>
</gene>
<evidence type="ECO:0000256" key="1">
    <source>
        <dbReference type="SAM" id="MobiDB-lite"/>
    </source>
</evidence>
<comment type="caution">
    <text evidence="2">The sequence shown here is derived from an EMBL/GenBank/DDBJ whole genome shotgun (WGS) entry which is preliminary data.</text>
</comment>
<feature type="compositionally biased region" description="Basic residues" evidence="1">
    <location>
        <begin position="13"/>
        <end position="26"/>
    </location>
</feature>
<evidence type="ECO:0000313" key="3">
    <source>
        <dbReference type="Proteomes" id="UP000031575"/>
    </source>
</evidence>
<dbReference type="VEuPathDB" id="FungiDB:SPBR_03806"/>
<feature type="compositionally biased region" description="Basic and acidic residues" evidence="1">
    <location>
        <begin position="162"/>
        <end position="173"/>
    </location>
</feature>
<feature type="region of interest" description="Disordered" evidence="1">
    <location>
        <begin position="162"/>
        <end position="191"/>
    </location>
</feature>